<comment type="caution">
    <text evidence="1">The sequence shown here is derived from an EMBL/GenBank/DDBJ whole genome shotgun (WGS) entry which is preliminary data.</text>
</comment>
<dbReference type="CDD" id="cd09627">
    <property type="entry name" value="DOMON_murB_like"/>
    <property type="match status" value="1"/>
</dbReference>
<evidence type="ECO:0000313" key="2">
    <source>
        <dbReference type="Proteomes" id="UP000732399"/>
    </source>
</evidence>
<proteinExistence type="predicted"/>
<dbReference type="Proteomes" id="UP000732399">
    <property type="component" value="Unassembled WGS sequence"/>
</dbReference>
<evidence type="ECO:0000313" key="1">
    <source>
        <dbReference type="EMBL" id="NJR80577.1"/>
    </source>
</evidence>
<keyword evidence="2" id="KW-1185">Reference proteome</keyword>
<protein>
    <submittedName>
        <fullName evidence="1">DOMON-like domain-containing protein</fullName>
    </submittedName>
</protein>
<dbReference type="RefSeq" id="WP_168136127.1">
    <property type="nucleotide sequence ID" value="NZ_JAAVJH010000022.1"/>
</dbReference>
<reference evidence="1 2" key="1">
    <citation type="submission" date="2020-03" db="EMBL/GenBank/DDBJ databases">
        <authorList>
            <person name="Wang L."/>
            <person name="He N."/>
            <person name="Li Y."/>
            <person name="Fang Y."/>
            <person name="Zhang F."/>
        </authorList>
    </citation>
    <scope>NUCLEOTIDE SEQUENCE [LARGE SCALE GENOMIC DNA]</scope>
    <source>
        <strain evidence="1 2">36D10-4-7</strain>
    </source>
</reference>
<gene>
    <name evidence="1" type="ORF">HBH26_18530</name>
</gene>
<sequence>MTEVALAEFTLIPHPSAPAASVRRITVDMTRPARDRIGLAYRIHGDLDAIRWPDPVASDFAHELWMHTCFEAFVAGDGDFYRELNLSPSTRYAIYDFNGYRGAMRDADERELTIAFDRGTATLTAHVSMPALASVDVWRVGLTTVIEDVSGAKSFFALAHPRAEPDFHNEAGFVARLAAPGIA</sequence>
<name>A0ABX1CRJ8_9SPHN</name>
<organism evidence="1 2">
    <name type="scientific">Sphingomonas corticis</name>
    <dbReference type="NCBI Taxonomy" id="2722791"/>
    <lineage>
        <taxon>Bacteria</taxon>
        <taxon>Pseudomonadati</taxon>
        <taxon>Pseudomonadota</taxon>
        <taxon>Alphaproteobacteria</taxon>
        <taxon>Sphingomonadales</taxon>
        <taxon>Sphingomonadaceae</taxon>
        <taxon>Sphingomonas</taxon>
    </lineage>
</organism>
<dbReference type="EMBL" id="JAAVJH010000022">
    <property type="protein sequence ID" value="NJR80577.1"/>
    <property type="molecule type" value="Genomic_DNA"/>
</dbReference>
<accession>A0ABX1CRJ8</accession>